<comment type="caution">
    <text evidence="4">The sequence shown here is derived from an EMBL/GenBank/DDBJ whole genome shotgun (WGS) entry which is preliminary data.</text>
</comment>
<evidence type="ECO:0000313" key="5">
    <source>
        <dbReference type="Proteomes" id="UP001560685"/>
    </source>
</evidence>
<reference evidence="4 5" key="1">
    <citation type="submission" date="2024-05" db="EMBL/GenBank/DDBJ databases">
        <title>Three bacterial strains, DH-69, EH-24, and ECK-19 isolated from coastal sediments.</title>
        <authorList>
            <person name="Ye Y.-Q."/>
            <person name="Du Z.-J."/>
        </authorList>
    </citation>
    <scope>NUCLEOTIDE SEQUENCE [LARGE SCALE GENOMIC DNA]</scope>
    <source>
        <strain evidence="4 5">ECK-19</strain>
    </source>
</reference>
<dbReference type="InterPro" id="IPR035965">
    <property type="entry name" value="PAS-like_dom_sf"/>
</dbReference>
<dbReference type="PANTHER" id="PTHR33121:SF79">
    <property type="entry name" value="CYCLIC DI-GMP PHOSPHODIESTERASE PDED-RELATED"/>
    <property type="match status" value="1"/>
</dbReference>
<feature type="region of interest" description="Disordered" evidence="1">
    <location>
        <begin position="1"/>
        <end position="35"/>
    </location>
</feature>
<dbReference type="Gene3D" id="3.20.20.450">
    <property type="entry name" value="EAL domain"/>
    <property type="match status" value="1"/>
</dbReference>
<sequence length="587" mass="64360">MNNIQDDSAQKPDGDQPSRAGANEHVVAATEASNGASDRGLQTMFEFDPSDGTLSWSDADAASRIFGVEREKVAATGDAFSACIIEEEDEIRVAAFLGQKPSYSCEYQLRRADGAGHWVEERGGWIGSGAGRRLISVIRSIEGRKRREEQLSWLALNDELTGLLNRAHLRKTLETHIARLTSEGQTGAYILAGIDDVGAINADFGFEAADTVIVETSKRLAGLLGPKDRIGRVAGTKFGIMINDCDDEQLRQTCVRLLNVVRESVVETKSGAVAASVSLGAVSLPEQATTTNETMTRAEAALDAAKRIGKSSWSSFTDKTDVVSMRRRNTHMSDVILTALNERRIRLAFQPIVNDLDEVPTKFECLIRMHGEDGQLVPAPEFIPAAERLGLVHLLDRRVLELALNTLAICPNIHLNVNISMETVKDFVWAEGYIALLRAHQEFTNRITVELTETQIIDSIDATIEFVSEIKRLGCSFGIDDFGAGYTSFRNLKAMDIDILKIDGSFVTGVSASRENQLFVRTLLDLARNFGMKTVAEWVDNEADAMLLKGLGVDFLQGFMIGKPEITPNWLPEGAPNDAPQRSMDRG</sequence>
<evidence type="ECO:0000313" key="4">
    <source>
        <dbReference type="EMBL" id="MEX6632582.1"/>
    </source>
</evidence>
<dbReference type="InterPro" id="IPR029787">
    <property type="entry name" value="Nucleotide_cyclase"/>
</dbReference>
<dbReference type="CDD" id="cd01949">
    <property type="entry name" value="GGDEF"/>
    <property type="match status" value="1"/>
</dbReference>
<dbReference type="PROSITE" id="PS50883">
    <property type="entry name" value="EAL"/>
    <property type="match status" value="1"/>
</dbReference>
<dbReference type="PROSITE" id="PS50887">
    <property type="entry name" value="GGDEF"/>
    <property type="match status" value="1"/>
</dbReference>
<name>A0ABV3Z5H5_9PROT</name>
<dbReference type="SUPFAM" id="SSF55785">
    <property type="entry name" value="PYP-like sensor domain (PAS domain)"/>
    <property type="match status" value="1"/>
</dbReference>
<dbReference type="CDD" id="cd01948">
    <property type="entry name" value="EAL"/>
    <property type="match status" value="1"/>
</dbReference>
<dbReference type="Pfam" id="PF00990">
    <property type="entry name" value="GGDEF"/>
    <property type="match status" value="1"/>
</dbReference>
<feature type="domain" description="GGDEF" evidence="3">
    <location>
        <begin position="185"/>
        <end position="318"/>
    </location>
</feature>
<dbReference type="InterPro" id="IPR050706">
    <property type="entry name" value="Cyclic-di-GMP_PDE-like"/>
</dbReference>
<dbReference type="NCBIfam" id="TIGR00254">
    <property type="entry name" value="GGDEF"/>
    <property type="match status" value="1"/>
</dbReference>
<evidence type="ECO:0000259" key="2">
    <source>
        <dbReference type="PROSITE" id="PS50883"/>
    </source>
</evidence>
<dbReference type="RefSeq" id="WP_369312504.1">
    <property type="nucleotide sequence ID" value="NZ_JBEHZE010000001.1"/>
</dbReference>
<dbReference type="Pfam" id="PF00563">
    <property type="entry name" value="EAL"/>
    <property type="match status" value="1"/>
</dbReference>
<dbReference type="SMART" id="SM00267">
    <property type="entry name" value="GGDEF"/>
    <property type="match status" value="1"/>
</dbReference>
<dbReference type="EMBL" id="JBEHZE010000001">
    <property type="protein sequence ID" value="MEX6632582.1"/>
    <property type="molecule type" value="Genomic_DNA"/>
</dbReference>
<feature type="domain" description="EAL" evidence="2">
    <location>
        <begin position="329"/>
        <end position="578"/>
    </location>
</feature>
<dbReference type="InterPro" id="IPR035919">
    <property type="entry name" value="EAL_sf"/>
</dbReference>
<evidence type="ECO:0000259" key="3">
    <source>
        <dbReference type="PROSITE" id="PS50887"/>
    </source>
</evidence>
<dbReference type="SUPFAM" id="SSF141868">
    <property type="entry name" value="EAL domain-like"/>
    <property type="match status" value="1"/>
</dbReference>
<organism evidence="4 5">
    <name type="scientific">Hyphococcus lacteus</name>
    <dbReference type="NCBI Taxonomy" id="3143536"/>
    <lineage>
        <taxon>Bacteria</taxon>
        <taxon>Pseudomonadati</taxon>
        <taxon>Pseudomonadota</taxon>
        <taxon>Alphaproteobacteria</taxon>
        <taxon>Parvularculales</taxon>
        <taxon>Parvularculaceae</taxon>
        <taxon>Hyphococcus</taxon>
    </lineage>
</organism>
<dbReference type="InterPro" id="IPR000160">
    <property type="entry name" value="GGDEF_dom"/>
</dbReference>
<dbReference type="PANTHER" id="PTHR33121">
    <property type="entry name" value="CYCLIC DI-GMP PHOSPHODIESTERASE PDEF"/>
    <property type="match status" value="1"/>
</dbReference>
<dbReference type="Gene3D" id="3.30.70.270">
    <property type="match status" value="1"/>
</dbReference>
<dbReference type="Gene3D" id="3.30.450.20">
    <property type="entry name" value="PAS domain"/>
    <property type="match status" value="1"/>
</dbReference>
<gene>
    <name evidence="4" type="ORF">ABFZ84_03390</name>
</gene>
<dbReference type="Proteomes" id="UP001560685">
    <property type="component" value="Unassembled WGS sequence"/>
</dbReference>
<protein>
    <submittedName>
        <fullName evidence="4">EAL domain-containing protein</fullName>
    </submittedName>
</protein>
<dbReference type="SUPFAM" id="SSF55073">
    <property type="entry name" value="Nucleotide cyclase"/>
    <property type="match status" value="1"/>
</dbReference>
<accession>A0ABV3Z5H5</accession>
<evidence type="ECO:0000256" key="1">
    <source>
        <dbReference type="SAM" id="MobiDB-lite"/>
    </source>
</evidence>
<dbReference type="InterPro" id="IPR001633">
    <property type="entry name" value="EAL_dom"/>
</dbReference>
<dbReference type="InterPro" id="IPR043128">
    <property type="entry name" value="Rev_trsase/Diguanyl_cyclase"/>
</dbReference>
<dbReference type="SMART" id="SM00052">
    <property type="entry name" value="EAL"/>
    <property type="match status" value="1"/>
</dbReference>
<proteinExistence type="predicted"/>
<keyword evidence="5" id="KW-1185">Reference proteome</keyword>